<feature type="domain" description="Ricin B lectin" evidence="2">
    <location>
        <begin position="158"/>
        <end position="290"/>
    </location>
</feature>
<keyword evidence="1" id="KW-0472">Membrane</keyword>
<evidence type="ECO:0000313" key="3">
    <source>
        <dbReference type="EMBL" id="GAA3683720.1"/>
    </source>
</evidence>
<evidence type="ECO:0000259" key="2">
    <source>
        <dbReference type="SMART" id="SM00458"/>
    </source>
</evidence>
<proteinExistence type="predicted"/>
<dbReference type="InterPro" id="IPR035992">
    <property type="entry name" value="Ricin_B-like_lectins"/>
</dbReference>
<keyword evidence="1" id="KW-0812">Transmembrane</keyword>
<reference evidence="4" key="1">
    <citation type="journal article" date="2019" name="Int. J. Syst. Evol. Microbiol.">
        <title>The Global Catalogue of Microorganisms (GCM) 10K type strain sequencing project: providing services to taxonomists for standard genome sequencing and annotation.</title>
        <authorList>
            <consortium name="The Broad Institute Genomics Platform"/>
            <consortium name="The Broad Institute Genome Sequencing Center for Infectious Disease"/>
            <person name="Wu L."/>
            <person name="Ma J."/>
        </authorList>
    </citation>
    <scope>NUCLEOTIDE SEQUENCE [LARGE SCALE GENOMIC DNA]</scope>
    <source>
        <strain evidence="4">JCM 17494</strain>
    </source>
</reference>
<sequence length="290" mass="32192">MVDCQGATSQLWNWDPQQPLHLRNVHSNKCLTAAWGNGENGAALHMWDCNRDWGSQMFYRPASTPEEVGRLRTMMSPNRCVEISGANWWQGASVQLWDCAGGNHQRWNAPSRELYQGGRGERQVRMKPLIRRIALLASLALVSGGLLVGTSASAGAQTGAYVQSKFNGRCMTASTGQNGAGVIMVDCVNAPTQRWYWDGLRLRNADGGRCLTAAWGNGDNGAHLQMYDCDPNRPGHQTFYRPASNSSEIGRIRVWMQGYRCVEIAGANWWQGASVQLWDCHGGGNQYWWV</sequence>
<dbReference type="CDD" id="cd00161">
    <property type="entry name" value="beta-trefoil_Ricin-like"/>
    <property type="match status" value="2"/>
</dbReference>
<evidence type="ECO:0000313" key="4">
    <source>
        <dbReference type="Proteomes" id="UP001500711"/>
    </source>
</evidence>
<dbReference type="Pfam" id="PF00652">
    <property type="entry name" value="Ricin_B_lectin"/>
    <property type="match status" value="1"/>
</dbReference>
<protein>
    <recommendedName>
        <fullName evidence="2">Ricin B lectin domain-containing protein</fullName>
    </recommendedName>
</protein>
<comment type="caution">
    <text evidence="3">The sequence shown here is derived from an EMBL/GenBank/DDBJ whole genome shotgun (WGS) entry which is preliminary data.</text>
</comment>
<accession>A0ABP7CBG5</accession>
<name>A0ABP7CBG5_9PSEU</name>
<evidence type="ECO:0000256" key="1">
    <source>
        <dbReference type="SAM" id="Phobius"/>
    </source>
</evidence>
<dbReference type="InterPro" id="IPR000772">
    <property type="entry name" value="Ricin_B_lectin"/>
</dbReference>
<dbReference type="EMBL" id="BAABBE010000043">
    <property type="protein sequence ID" value="GAA3683720.1"/>
    <property type="molecule type" value="Genomic_DNA"/>
</dbReference>
<dbReference type="Gene3D" id="2.80.10.50">
    <property type="match status" value="4"/>
</dbReference>
<gene>
    <name evidence="3" type="ORF">GCM10022267_83160</name>
</gene>
<dbReference type="Pfam" id="PF14200">
    <property type="entry name" value="RicinB_lectin_2"/>
    <property type="match status" value="1"/>
</dbReference>
<organism evidence="3 4">
    <name type="scientific">Lentzea roselyniae</name>
    <dbReference type="NCBI Taxonomy" id="531940"/>
    <lineage>
        <taxon>Bacteria</taxon>
        <taxon>Bacillati</taxon>
        <taxon>Actinomycetota</taxon>
        <taxon>Actinomycetes</taxon>
        <taxon>Pseudonocardiales</taxon>
        <taxon>Pseudonocardiaceae</taxon>
        <taxon>Lentzea</taxon>
    </lineage>
</organism>
<keyword evidence="4" id="KW-1185">Reference proteome</keyword>
<dbReference type="Proteomes" id="UP001500711">
    <property type="component" value="Unassembled WGS sequence"/>
</dbReference>
<dbReference type="SMART" id="SM00458">
    <property type="entry name" value="RICIN"/>
    <property type="match status" value="2"/>
</dbReference>
<dbReference type="PROSITE" id="PS50231">
    <property type="entry name" value="RICIN_B_LECTIN"/>
    <property type="match status" value="2"/>
</dbReference>
<dbReference type="SUPFAM" id="SSF50370">
    <property type="entry name" value="Ricin B-like lectins"/>
    <property type="match status" value="2"/>
</dbReference>
<keyword evidence="1" id="KW-1133">Transmembrane helix</keyword>
<feature type="domain" description="Ricin B lectin" evidence="2">
    <location>
        <begin position="1"/>
        <end position="110"/>
    </location>
</feature>
<feature type="transmembrane region" description="Helical" evidence="1">
    <location>
        <begin position="129"/>
        <end position="148"/>
    </location>
</feature>